<dbReference type="InterPro" id="IPR004475">
    <property type="entry name" value="PolC_DP2"/>
</dbReference>
<keyword evidence="2" id="KW-0548">Nucleotidyltransferase</keyword>
<keyword evidence="3" id="KW-1185">Reference proteome</keyword>
<comment type="caution">
    <text evidence="2">The sequence shown here is derived from an EMBL/GenBank/DDBJ whole genome shotgun (WGS) entry which is preliminary data.</text>
</comment>
<proteinExistence type="predicted"/>
<protein>
    <submittedName>
        <fullName evidence="2">DNA polymerase II large subunit</fullName>
        <ecNumber evidence="2">2.7.7.7</ecNumber>
    </submittedName>
</protein>
<reference evidence="2 3" key="1">
    <citation type="journal article" date="2019" name="Int. J. Syst. Evol. Microbiol.">
        <title>The Global Catalogue of Microorganisms (GCM) 10K type strain sequencing project: providing services to taxonomists for standard genome sequencing and annotation.</title>
        <authorList>
            <consortium name="The Broad Institute Genomics Platform"/>
            <consortium name="The Broad Institute Genome Sequencing Center for Infectious Disease"/>
            <person name="Wu L."/>
            <person name="Ma J."/>
        </authorList>
    </citation>
    <scope>NUCLEOTIDE SEQUENCE [LARGE SCALE GENOMIC DNA]</scope>
    <source>
        <strain evidence="2 3">NBRC 111368</strain>
    </source>
</reference>
<evidence type="ECO:0000313" key="3">
    <source>
        <dbReference type="Proteomes" id="UP001596328"/>
    </source>
</evidence>
<dbReference type="EC" id="2.7.7.7" evidence="2"/>
<evidence type="ECO:0000259" key="1">
    <source>
        <dbReference type="Pfam" id="PF24844"/>
    </source>
</evidence>
<dbReference type="Pfam" id="PF24844">
    <property type="entry name" value="PolC_DP2_central"/>
    <property type="match status" value="1"/>
</dbReference>
<dbReference type="Proteomes" id="UP001596328">
    <property type="component" value="Unassembled WGS sequence"/>
</dbReference>
<organism evidence="2 3">
    <name type="scientific">Halobium palmae</name>
    <dbReference type="NCBI Taxonomy" id="1776492"/>
    <lineage>
        <taxon>Archaea</taxon>
        <taxon>Methanobacteriati</taxon>
        <taxon>Methanobacteriota</taxon>
        <taxon>Stenosarchaea group</taxon>
        <taxon>Halobacteria</taxon>
        <taxon>Halobacteriales</taxon>
        <taxon>Haloferacaceae</taxon>
        <taxon>Halobium</taxon>
    </lineage>
</organism>
<dbReference type="EMBL" id="JBHSWU010000591">
    <property type="protein sequence ID" value="MFC6725569.1"/>
    <property type="molecule type" value="Genomic_DNA"/>
</dbReference>
<gene>
    <name evidence="2" type="ORF">ACFQE1_14575</name>
</gene>
<keyword evidence="2" id="KW-0808">Transferase</keyword>
<evidence type="ECO:0000313" key="2">
    <source>
        <dbReference type="EMBL" id="MFC6725569.1"/>
    </source>
</evidence>
<feature type="non-terminal residue" evidence="2">
    <location>
        <position position="135"/>
    </location>
</feature>
<dbReference type="PANTHER" id="PTHR42210">
    <property type="entry name" value="DNA POLYMERASE II LARGE SUBUNIT"/>
    <property type="match status" value="1"/>
</dbReference>
<accession>A0ABD5S1Y9</accession>
<feature type="domain" description="DNA polymerase II large subunit DP2 central" evidence="1">
    <location>
        <begin position="14"/>
        <end position="128"/>
    </location>
</feature>
<name>A0ABD5S1Y9_9EURY</name>
<dbReference type="InterPro" id="IPR056171">
    <property type="entry name" value="PolC_DP2_central_dom"/>
</dbReference>
<dbReference type="GO" id="GO:0003887">
    <property type="term" value="F:DNA-directed DNA polymerase activity"/>
    <property type="evidence" value="ECO:0007669"/>
    <property type="project" value="UniProtKB-EC"/>
</dbReference>
<dbReference type="PANTHER" id="PTHR42210:SF1">
    <property type="entry name" value="DNA POLYMERASE II LARGE SUBUNIT"/>
    <property type="match status" value="1"/>
</dbReference>
<sequence>MTRPSPEADGAREANPAEALEVRNGVDAILDLGEYLVNYGEFVENNHPLAPASYTVEWWAQDLEHAGADVQALRDSPRVDLDDPSAEEALEWATEYDAPLHPKYTYCWHDVPVERFEALAEAVAAGDVEDDRGAE</sequence>
<dbReference type="AlphaFoldDB" id="A0ABD5S1Y9"/>